<accession>A0A8H6YFZ0</accession>
<dbReference type="InterPro" id="IPR000073">
    <property type="entry name" value="AB_hydrolase_1"/>
</dbReference>
<organism evidence="5 6">
    <name type="scientific">Mycena sanguinolenta</name>
    <dbReference type="NCBI Taxonomy" id="230812"/>
    <lineage>
        <taxon>Eukaryota</taxon>
        <taxon>Fungi</taxon>
        <taxon>Dikarya</taxon>
        <taxon>Basidiomycota</taxon>
        <taxon>Agaricomycotina</taxon>
        <taxon>Agaricomycetes</taxon>
        <taxon>Agaricomycetidae</taxon>
        <taxon>Agaricales</taxon>
        <taxon>Marasmiineae</taxon>
        <taxon>Mycenaceae</taxon>
        <taxon>Mycena</taxon>
    </lineage>
</organism>
<proteinExistence type="inferred from homology"/>
<sequence length="578" mass="62613">MHRGPELYRTYYMALFIRSPKILAVFALVSSLQVLAGSEFQWSSLNATDKLNWTPCYSPGIECSLLEVPLDYSSPAAGTAAIAIARYPANCSESEYLGPILLNPGGPGGSGVDYLVEGGSSFATILGQQFDIVGFDPRGVSYSTPTTYFFETDVERALWMPPTLNNVYPALNQSADAVAQQWARAQIIGQLAVNRNEGNYIQYMTTDNTARDMLRIVQAFGFEKLQYWGVSYGSVLGSTFASLFPDNVGRVVVDGVLDMEAWYTANMTRETVDTNKALQTFIDGCAAVGPDACSFHANSSAEITANLNALSAAIKVQPFPVVTPLSYGVVDYTFLRNFIFDALYSPYELFAPLAQALADLAVGNATTMYVAQEVSPFECECNSTMPFHENSYEAAVAIACGDGTPENDTIAELQTFWAQEQALSDFGELWANWRIICSGWKLHREDRFKGPFGVPNTSFPLLIIGNTADPVTPLATAESTMADFPGSALLTLDSPGHTSLGGPSTCVYGYLQQYFQNGTLPPAGTVCQPDGVLFPSANATESVAVRGIDARRTEMMEAGRAIGKAMRRATAHKLRFAV</sequence>
<dbReference type="Pfam" id="PF00561">
    <property type="entry name" value="Abhydrolase_1"/>
    <property type="match status" value="1"/>
</dbReference>
<dbReference type="OrthoDB" id="425534at2759"/>
<comment type="similarity">
    <text evidence="1">Belongs to the peptidase S33 family.</text>
</comment>
<dbReference type="EMBL" id="JACAZH010000009">
    <property type="protein sequence ID" value="KAF7358988.1"/>
    <property type="molecule type" value="Genomic_DNA"/>
</dbReference>
<comment type="caution">
    <text evidence="5">The sequence shown here is derived from an EMBL/GenBank/DDBJ whole genome shotgun (WGS) entry which is preliminary data.</text>
</comment>
<evidence type="ECO:0000256" key="2">
    <source>
        <dbReference type="ARBA" id="ARBA00022801"/>
    </source>
</evidence>
<feature type="domain" description="AB hydrolase-1" evidence="3">
    <location>
        <begin position="99"/>
        <end position="257"/>
    </location>
</feature>
<evidence type="ECO:0000313" key="5">
    <source>
        <dbReference type="EMBL" id="KAF7358988.1"/>
    </source>
</evidence>
<evidence type="ECO:0000256" key="1">
    <source>
        <dbReference type="ARBA" id="ARBA00010088"/>
    </source>
</evidence>
<dbReference type="Pfam" id="PF08386">
    <property type="entry name" value="Abhydrolase_4"/>
    <property type="match status" value="1"/>
</dbReference>
<dbReference type="AlphaFoldDB" id="A0A8H6YFZ0"/>
<protein>
    <submittedName>
        <fullName evidence="5">AB hydrolase-1 domain-containing protein</fullName>
    </submittedName>
</protein>
<dbReference type="SUPFAM" id="SSF53474">
    <property type="entry name" value="alpha/beta-Hydrolases"/>
    <property type="match status" value="1"/>
</dbReference>
<dbReference type="InterPro" id="IPR013595">
    <property type="entry name" value="Pept_S33_TAP-like_C"/>
</dbReference>
<feature type="domain" description="Peptidase S33 tripeptidyl aminopeptidase-like C-terminal" evidence="4">
    <location>
        <begin position="426"/>
        <end position="527"/>
    </location>
</feature>
<evidence type="ECO:0000259" key="3">
    <source>
        <dbReference type="Pfam" id="PF00561"/>
    </source>
</evidence>
<dbReference type="PANTHER" id="PTHR43248">
    <property type="entry name" value="2-SUCCINYL-6-HYDROXY-2,4-CYCLOHEXADIENE-1-CARBOXYLATE SYNTHASE"/>
    <property type="match status" value="1"/>
</dbReference>
<reference evidence="5" key="1">
    <citation type="submission" date="2020-05" db="EMBL/GenBank/DDBJ databases">
        <title>Mycena genomes resolve the evolution of fungal bioluminescence.</title>
        <authorList>
            <person name="Tsai I.J."/>
        </authorList>
    </citation>
    <scope>NUCLEOTIDE SEQUENCE</scope>
    <source>
        <strain evidence="5">160909Yilan</strain>
    </source>
</reference>
<keyword evidence="2 5" id="KW-0378">Hydrolase</keyword>
<keyword evidence="6" id="KW-1185">Reference proteome</keyword>
<dbReference type="InterPro" id="IPR051601">
    <property type="entry name" value="Serine_prot/Carboxylest_S33"/>
</dbReference>
<dbReference type="Proteomes" id="UP000623467">
    <property type="component" value="Unassembled WGS sequence"/>
</dbReference>
<dbReference type="Gene3D" id="3.40.50.1820">
    <property type="entry name" value="alpha/beta hydrolase"/>
    <property type="match status" value="1"/>
</dbReference>
<evidence type="ECO:0000313" key="6">
    <source>
        <dbReference type="Proteomes" id="UP000623467"/>
    </source>
</evidence>
<name>A0A8H6YFZ0_9AGAR</name>
<evidence type="ECO:0000259" key="4">
    <source>
        <dbReference type="Pfam" id="PF08386"/>
    </source>
</evidence>
<dbReference type="InterPro" id="IPR029058">
    <property type="entry name" value="AB_hydrolase_fold"/>
</dbReference>
<gene>
    <name evidence="5" type="ORF">MSAN_01239300</name>
</gene>
<dbReference type="PANTHER" id="PTHR43248:SF25">
    <property type="entry name" value="AB HYDROLASE-1 DOMAIN-CONTAINING PROTEIN-RELATED"/>
    <property type="match status" value="1"/>
</dbReference>
<dbReference type="GO" id="GO:0016787">
    <property type="term" value="F:hydrolase activity"/>
    <property type="evidence" value="ECO:0007669"/>
    <property type="project" value="UniProtKB-KW"/>
</dbReference>